<dbReference type="PROSITE" id="PS51257">
    <property type="entry name" value="PROKAR_LIPOPROTEIN"/>
    <property type="match status" value="1"/>
</dbReference>
<dbReference type="EMBL" id="JBHMEP010000003">
    <property type="protein sequence ID" value="MFB9135865.1"/>
    <property type="molecule type" value="Genomic_DNA"/>
</dbReference>
<sequence>MKIFIITIIAGLLAACSQSPQQLAAQGNWYQVGYQDGIKGHTQRTQSNLQSLGEGNQGEYYQGYLDGVNEYCDPDVAYQVGFSGQYYQGVCEGTPIAQKFRMEWQRGWNDFNH</sequence>
<feature type="signal peptide" evidence="1">
    <location>
        <begin position="1"/>
        <end position="24"/>
    </location>
</feature>
<keyword evidence="1" id="KW-0732">Signal</keyword>
<accession>A0ABV5HPG8</accession>
<evidence type="ECO:0000256" key="1">
    <source>
        <dbReference type="SAM" id="SignalP"/>
    </source>
</evidence>
<feature type="chain" id="PRO_5046594118" evidence="1">
    <location>
        <begin position="25"/>
        <end position="113"/>
    </location>
</feature>
<comment type="caution">
    <text evidence="2">The sequence shown here is derived from an EMBL/GenBank/DDBJ whole genome shotgun (WGS) entry which is preliminary data.</text>
</comment>
<reference evidence="2 3" key="1">
    <citation type="submission" date="2024-09" db="EMBL/GenBank/DDBJ databases">
        <authorList>
            <person name="Sun Q."/>
            <person name="Mori K."/>
        </authorList>
    </citation>
    <scope>NUCLEOTIDE SEQUENCE [LARGE SCALE GENOMIC DNA]</scope>
    <source>
        <strain evidence="2 3">CECT 8064</strain>
    </source>
</reference>
<dbReference type="InterPro" id="IPR021242">
    <property type="entry name" value="DUF2799"/>
</dbReference>
<proteinExistence type="predicted"/>
<dbReference type="Proteomes" id="UP001589645">
    <property type="component" value="Unassembled WGS sequence"/>
</dbReference>
<dbReference type="Pfam" id="PF10973">
    <property type="entry name" value="DUF2799"/>
    <property type="match status" value="1"/>
</dbReference>
<evidence type="ECO:0000313" key="2">
    <source>
        <dbReference type="EMBL" id="MFB9135865.1"/>
    </source>
</evidence>
<organism evidence="2 3">
    <name type="scientific">Vibrio olivae</name>
    <dbReference type="NCBI Taxonomy" id="1243002"/>
    <lineage>
        <taxon>Bacteria</taxon>
        <taxon>Pseudomonadati</taxon>
        <taxon>Pseudomonadota</taxon>
        <taxon>Gammaproteobacteria</taxon>
        <taxon>Vibrionales</taxon>
        <taxon>Vibrionaceae</taxon>
        <taxon>Vibrio</taxon>
    </lineage>
</organism>
<keyword evidence="3" id="KW-1185">Reference proteome</keyword>
<dbReference type="RefSeq" id="WP_390193410.1">
    <property type="nucleotide sequence ID" value="NZ_JBHMEP010000003.1"/>
</dbReference>
<name>A0ABV5HPG8_9VIBR</name>
<gene>
    <name evidence="2" type="ORF">ACFFUV_12905</name>
</gene>
<protein>
    <submittedName>
        <fullName evidence="2">DUF2799 domain-containing protein</fullName>
    </submittedName>
</protein>
<evidence type="ECO:0000313" key="3">
    <source>
        <dbReference type="Proteomes" id="UP001589645"/>
    </source>
</evidence>